<dbReference type="AlphaFoldDB" id="A0A7S4DNH4"/>
<gene>
    <name evidence="2" type="ORF">LGLO00237_LOCUS11939</name>
</gene>
<evidence type="ECO:0000259" key="1">
    <source>
        <dbReference type="Pfam" id="PF01145"/>
    </source>
</evidence>
<organism evidence="2">
    <name type="scientific">Lotharella globosa</name>
    <dbReference type="NCBI Taxonomy" id="91324"/>
    <lineage>
        <taxon>Eukaryota</taxon>
        <taxon>Sar</taxon>
        <taxon>Rhizaria</taxon>
        <taxon>Cercozoa</taxon>
        <taxon>Chlorarachniophyceae</taxon>
        <taxon>Lotharella</taxon>
    </lineage>
</organism>
<dbReference type="Pfam" id="PF01145">
    <property type="entry name" value="Band_7"/>
    <property type="match status" value="1"/>
</dbReference>
<feature type="domain" description="Band 7" evidence="1">
    <location>
        <begin position="43"/>
        <end position="204"/>
    </location>
</feature>
<sequence>MCGNILTGSLSVLGCVGAILLAMSFSSLHATETGLDYNWITKEIRKEPYTSGLHFIGFGHRFIRFPNTFQNMQYSTSHHDLLHTRTSDGLPLTLGVSFQYTLILDKVYDLYMNFKLKYEEVLFNVAAHIIANTASNYSAYNFFNDKQTIAYSMQKMLNDYLPGKLFVTVEALQILLVELPRQFEDAILESIAVKQNITRTEKTKANMMVAFQTQIMASQQQANQTIALAEGQAKKILAEQGARAMVVMQNLETQSASYQKIKKALRFGDEDLMEYVWWDTLAEHQESSNFVVGMNPNAFVAT</sequence>
<evidence type="ECO:0000313" key="2">
    <source>
        <dbReference type="EMBL" id="CAE0660357.1"/>
    </source>
</evidence>
<name>A0A7S4DNH4_9EUKA</name>
<accession>A0A7S4DNH4</accession>
<dbReference type="InterPro" id="IPR001107">
    <property type="entry name" value="Band_7"/>
</dbReference>
<reference evidence="2" key="1">
    <citation type="submission" date="2021-01" db="EMBL/GenBank/DDBJ databases">
        <authorList>
            <person name="Corre E."/>
            <person name="Pelletier E."/>
            <person name="Niang G."/>
            <person name="Scheremetjew M."/>
            <person name="Finn R."/>
            <person name="Kale V."/>
            <person name="Holt S."/>
            <person name="Cochrane G."/>
            <person name="Meng A."/>
            <person name="Brown T."/>
            <person name="Cohen L."/>
        </authorList>
    </citation>
    <scope>NUCLEOTIDE SEQUENCE</scope>
    <source>
        <strain evidence="2">CCCM811</strain>
    </source>
</reference>
<dbReference type="EMBL" id="HBIV01016422">
    <property type="protein sequence ID" value="CAE0660357.1"/>
    <property type="molecule type" value="Transcribed_RNA"/>
</dbReference>
<proteinExistence type="predicted"/>
<protein>
    <recommendedName>
        <fullName evidence="1">Band 7 domain-containing protein</fullName>
    </recommendedName>
</protein>